<dbReference type="Gene3D" id="3.10.50.40">
    <property type="match status" value="1"/>
</dbReference>
<accession>A0A0F9JN41</accession>
<proteinExistence type="predicted"/>
<dbReference type="EMBL" id="LAZR01009675">
    <property type="protein sequence ID" value="KKM71244.1"/>
    <property type="molecule type" value="Genomic_DNA"/>
</dbReference>
<dbReference type="PROSITE" id="PS50059">
    <property type="entry name" value="FKBP_PPIASE"/>
    <property type="match status" value="1"/>
</dbReference>
<evidence type="ECO:0000313" key="2">
    <source>
        <dbReference type="EMBL" id="KKM71244.1"/>
    </source>
</evidence>
<evidence type="ECO:0000259" key="1">
    <source>
        <dbReference type="PROSITE" id="PS50059"/>
    </source>
</evidence>
<protein>
    <recommendedName>
        <fullName evidence="1">PPIase FKBP-type domain-containing protein</fullName>
    </recommendedName>
</protein>
<dbReference type="Pfam" id="PF00254">
    <property type="entry name" value="FKBP_C"/>
    <property type="match status" value="1"/>
</dbReference>
<dbReference type="SUPFAM" id="SSF54534">
    <property type="entry name" value="FKBP-like"/>
    <property type="match status" value="1"/>
</dbReference>
<gene>
    <name evidence="2" type="ORF">LCGC14_1432560</name>
</gene>
<feature type="domain" description="PPIase FKBP-type" evidence="1">
    <location>
        <begin position="53"/>
        <end position="143"/>
    </location>
</feature>
<dbReference type="InterPro" id="IPR046357">
    <property type="entry name" value="PPIase_dom_sf"/>
</dbReference>
<name>A0A0F9JN41_9ZZZZ</name>
<dbReference type="AlphaFoldDB" id="A0A0F9JN41"/>
<organism evidence="2">
    <name type="scientific">marine sediment metagenome</name>
    <dbReference type="NCBI Taxonomy" id="412755"/>
    <lineage>
        <taxon>unclassified sequences</taxon>
        <taxon>metagenomes</taxon>
        <taxon>ecological metagenomes</taxon>
    </lineage>
</organism>
<sequence length="144" mass="16258">MNLHHCEGTHSKVSTRRYPLAEQYITQPGVHVTSSGLMYRIIEPGSGETPSWDATVKVQQRVMTATGHVLYDTRQIEQLAEYEIAEAIEGLQEALMLMPKGSRYELLILPHLAYDIYSVALNESLATSSEQLIFMDIKLIDFSE</sequence>
<reference evidence="2" key="1">
    <citation type="journal article" date="2015" name="Nature">
        <title>Complex archaea that bridge the gap between prokaryotes and eukaryotes.</title>
        <authorList>
            <person name="Spang A."/>
            <person name="Saw J.H."/>
            <person name="Jorgensen S.L."/>
            <person name="Zaremba-Niedzwiedzka K."/>
            <person name="Martijn J."/>
            <person name="Lind A.E."/>
            <person name="van Eijk R."/>
            <person name="Schleper C."/>
            <person name="Guy L."/>
            <person name="Ettema T.J."/>
        </authorList>
    </citation>
    <scope>NUCLEOTIDE SEQUENCE</scope>
</reference>
<comment type="caution">
    <text evidence="2">The sequence shown here is derived from an EMBL/GenBank/DDBJ whole genome shotgun (WGS) entry which is preliminary data.</text>
</comment>
<dbReference type="InterPro" id="IPR001179">
    <property type="entry name" value="PPIase_FKBP_dom"/>
</dbReference>
<dbReference type="GO" id="GO:0003755">
    <property type="term" value="F:peptidyl-prolyl cis-trans isomerase activity"/>
    <property type="evidence" value="ECO:0007669"/>
    <property type="project" value="InterPro"/>
</dbReference>